<reference evidence="1" key="1">
    <citation type="submission" date="2020-03" db="EMBL/GenBank/DDBJ databases">
        <title>The deep terrestrial virosphere.</title>
        <authorList>
            <person name="Holmfeldt K."/>
            <person name="Nilsson E."/>
            <person name="Simone D."/>
            <person name="Lopez-Fernandez M."/>
            <person name="Wu X."/>
            <person name="de Brujin I."/>
            <person name="Lundin D."/>
            <person name="Andersson A."/>
            <person name="Bertilsson S."/>
            <person name="Dopson M."/>
        </authorList>
    </citation>
    <scope>NUCLEOTIDE SEQUENCE</scope>
    <source>
        <strain evidence="1">MM415B09572</strain>
    </source>
</reference>
<name>A0A6M3LS32_9ZZZZ</name>
<organism evidence="1">
    <name type="scientific">viral metagenome</name>
    <dbReference type="NCBI Taxonomy" id="1070528"/>
    <lineage>
        <taxon>unclassified sequences</taxon>
        <taxon>metagenomes</taxon>
        <taxon>organismal metagenomes</taxon>
    </lineage>
</organism>
<accession>A0A6M3LS32</accession>
<sequence>MDYTSDISAQLCLYALQEVVSMRCIMWNKGVSDMQSGEFCVKQKWGFRF</sequence>
<evidence type="ECO:0000313" key="1">
    <source>
        <dbReference type="EMBL" id="QJA96324.1"/>
    </source>
</evidence>
<protein>
    <submittedName>
        <fullName evidence="1">Uncharacterized protein</fullName>
    </submittedName>
</protein>
<dbReference type="AlphaFoldDB" id="A0A6M3LS32"/>
<gene>
    <name evidence="1" type="ORF">MM415B09572_0006</name>
</gene>
<proteinExistence type="predicted"/>
<dbReference type="EMBL" id="MT143389">
    <property type="protein sequence ID" value="QJA96324.1"/>
    <property type="molecule type" value="Genomic_DNA"/>
</dbReference>